<dbReference type="InterPro" id="IPR006311">
    <property type="entry name" value="TAT_signal"/>
</dbReference>
<feature type="domain" description="Amidohydrolase 3" evidence="2">
    <location>
        <begin position="85"/>
        <end position="569"/>
    </location>
</feature>
<dbReference type="Proteomes" id="UP000232164">
    <property type="component" value="Unassembled WGS sequence"/>
</dbReference>
<dbReference type="PANTHER" id="PTHR22642">
    <property type="entry name" value="IMIDAZOLONEPROPIONASE"/>
    <property type="match status" value="1"/>
</dbReference>
<reference evidence="3 5" key="2">
    <citation type="submission" date="2017-12" db="EMBL/GenBank/DDBJ databases">
        <title>Genome sequence of Rhizobium sullae HCNT1 isolated from Sulla coronaria nodules and featuring peculiar denitrification phenotypes.</title>
        <authorList>
            <person name="De Diego-Diaz B."/>
            <person name="Treu L."/>
            <person name="Campanaro S."/>
            <person name="Da Silva Duarte V."/>
            <person name="Basaglia M."/>
            <person name="Favaro L."/>
            <person name="Casella S."/>
            <person name="Squartini A."/>
        </authorList>
    </citation>
    <scope>NUCLEOTIDE SEQUENCE [LARGE SCALE GENOMIC DNA]</scope>
    <source>
        <strain evidence="3 5">HCNT1</strain>
    </source>
</reference>
<evidence type="ECO:0000313" key="5">
    <source>
        <dbReference type="Proteomes" id="UP000232164"/>
    </source>
</evidence>
<dbReference type="InterPro" id="IPR013108">
    <property type="entry name" value="Amidohydro_3"/>
</dbReference>
<dbReference type="RefSeq" id="WP_027509072.1">
    <property type="nucleotide sequence ID" value="NZ_CP104144.1"/>
</dbReference>
<evidence type="ECO:0000313" key="3">
    <source>
        <dbReference type="EMBL" id="PKA45100.1"/>
    </source>
</evidence>
<dbReference type="InterPro" id="IPR033932">
    <property type="entry name" value="YtcJ-like"/>
</dbReference>
<dbReference type="CDD" id="cd01300">
    <property type="entry name" value="YtcJ_like"/>
    <property type="match status" value="1"/>
</dbReference>
<dbReference type="InterPro" id="IPR011059">
    <property type="entry name" value="Metal-dep_hydrolase_composite"/>
</dbReference>
<evidence type="ECO:0000256" key="1">
    <source>
        <dbReference type="SAM" id="SignalP"/>
    </source>
</evidence>
<dbReference type="EMBL" id="PIQN01000003">
    <property type="protein sequence ID" value="PKA45100.1"/>
    <property type="molecule type" value="Genomic_DNA"/>
</dbReference>
<keyword evidence="1" id="KW-0732">Signal</keyword>
<evidence type="ECO:0000313" key="6">
    <source>
        <dbReference type="Proteomes" id="UP001060123"/>
    </source>
</evidence>
<dbReference type="PROSITE" id="PS51318">
    <property type="entry name" value="TAT"/>
    <property type="match status" value="1"/>
</dbReference>
<keyword evidence="4" id="KW-0614">Plasmid</keyword>
<dbReference type="Pfam" id="PF07969">
    <property type="entry name" value="Amidohydro_3"/>
    <property type="match status" value="1"/>
</dbReference>
<dbReference type="PANTHER" id="PTHR22642:SF21">
    <property type="entry name" value="PERIPLASMIC PROTEIN"/>
    <property type="match status" value="1"/>
</dbReference>
<dbReference type="Gene3D" id="2.30.40.10">
    <property type="entry name" value="Urease, subunit C, domain 1"/>
    <property type="match status" value="1"/>
</dbReference>
<protein>
    <submittedName>
        <fullName evidence="3">Amidohydrolase</fullName>
    </submittedName>
</protein>
<name>A0A2N0DGB2_RHISU</name>
<sequence length="660" mass="72663">MTTRRTFLGAATSLAFSNLVSPVNAADPINTGAASMNADIVLRNGLITTLDRANPNANAIAVKDGLFMEVGTDSEIMALAGPDTKIVDLKGKRVLPGLIDNHTHVVRGGLNFNMELRWDGVRSLADAMDMLKRQVAITPAPQWVRVVGGFTEHQFAEKRLPTIDEINAVAPDTPVFLLHLYDRALLNGAALRAVGYTRDTPNPPGGEITRDANGNPTGMLLAKPNAGILYSTLAKGPKLPFDYQVNSTRHFMRELNRLGITGVIDAGGGFQNYPDDYAVIQKLSDEDQLTVRLAYNLFTQKPKEEKQDFLNWTQSVKYKQGNDYFRHNGAGEMLVFSAADFEDFRQPRPDMPPEMEGELEDVVRVLAENRWPWRLHATYDETISRALDVFEKVNKDIPLEGLNWFFDHAETISEHSIDRIAALGGGIATQHRMAYQGEYFVERYGHGVAEATPPIKRMLEKGINVSAGTDATRVASYNPWVSLSWMVTGKTVSGMQLYPRANCLDRETALRMWTEKVAWFSNEEGKKGRIEKGQFADLVVPDKDFFSCSEDEISFLTSDLTMVGGKIVYGAGDFKALDENDVPPAMPDWSPVRAFGGYAAWGDPESAGKRSLRRTAISTCGCASDCGVHGHDHAGAWTSKLPIADLKGFFGALGCSCWAV</sequence>
<keyword evidence="6" id="KW-1185">Reference proteome</keyword>
<reference evidence="3 5" key="1">
    <citation type="submission" date="2017-11" db="EMBL/GenBank/DDBJ databases">
        <authorList>
            <person name="Han C.G."/>
        </authorList>
    </citation>
    <scope>NUCLEOTIDE SEQUENCE [LARGE SCALE GENOMIC DNA]</scope>
    <source>
        <strain evidence="3 5">HCNT1</strain>
    </source>
</reference>
<evidence type="ECO:0000313" key="4">
    <source>
        <dbReference type="EMBL" id="UWU17384.1"/>
    </source>
</evidence>
<dbReference type="SUPFAM" id="SSF51338">
    <property type="entry name" value="Composite domain of metallo-dependent hydrolases"/>
    <property type="match status" value="1"/>
</dbReference>
<organism evidence="3 5">
    <name type="scientific">Rhizobium sullae</name>
    <name type="common">Rhizobium hedysari</name>
    <dbReference type="NCBI Taxonomy" id="50338"/>
    <lineage>
        <taxon>Bacteria</taxon>
        <taxon>Pseudomonadati</taxon>
        <taxon>Pseudomonadota</taxon>
        <taxon>Alphaproteobacteria</taxon>
        <taxon>Hyphomicrobiales</taxon>
        <taxon>Rhizobiaceae</taxon>
        <taxon>Rhizobium/Agrobacterium group</taxon>
        <taxon>Rhizobium</taxon>
    </lineage>
</organism>
<dbReference type="Gene3D" id="3.20.20.140">
    <property type="entry name" value="Metal-dependent hydrolases"/>
    <property type="match status" value="1"/>
</dbReference>
<dbReference type="EMBL" id="CP104144">
    <property type="protein sequence ID" value="UWU17384.1"/>
    <property type="molecule type" value="Genomic_DNA"/>
</dbReference>
<dbReference type="STRING" id="1041146.GCA_000427985_05100"/>
<feature type="chain" id="PRO_5014870800" evidence="1">
    <location>
        <begin position="26"/>
        <end position="660"/>
    </location>
</feature>
<dbReference type="Gene3D" id="3.10.310.70">
    <property type="match status" value="1"/>
</dbReference>
<dbReference type="AlphaFoldDB" id="A0A2N0DGB2"/>
<dbReference type="SUPFAM" id="SSF51556">
    <property type="entry name" value="Metallo-dependent hydrolases"/>
    <property type="match status" value="1"/>
</dbReference>
<feature type="signal peptide" evidence="1">
    <location>
        <begin position="1"/>
        <end position="25"/>
    </location>
</feature>
<gene>
    <name evidence="3" type="ORF">CWR43_04695</name>
    <name evidence="4" type="ORF">N2599_32070</name>
</gene>
<dbReference type="InterPro" id="IPR032466">
    <property type="entry name" value="Metal_Hydrolase"/>
</dbReference>
<keyword evidence="3" id="KW-0378">Hydrolase</keyword>
<accession>A0A2N0DGB2</accession>
<dbReference type="GO" id="GO:0016810">
    <property type="term" value="F:hydrolase activity, acting on carbon-nitrogen (but not peptide) bonds"/>
    <property type="evidence" value="ECO:0007669"/>
    <property type="project" value="InterPro"/>
</dbReference>
<dbReference type="Proteomes" id="UP001060123">
    <property type="component" value="Plasmid pWSM1592_1"/>
</dbReference>
<geneLocation type="plasmid" evidence="4 6">
    <name>pWSM1592_1</name>
</geneLocation>
<evidence type="ECO:0000259" key="2">
    <source>
        <dbReference type="Pfam" id="PF07969"/>
    </source>
</evidence>
<proteinExistence type="predicted"/>
<reference evidence="4" key="3">
    <citation type="submission" date="2022-09" db="EMBL/GenBank/DDBJ databases">
        <title>Australian commercial rhizobial inoculants.</title>
        <authorList>
            <person name="Kohlmeier M.G."/>
            <person name="O'Hara G.W."/>
            <person name="Colombi E."/>
            <person name="Ramsay J.P."/>
            <person name="Terpolilli J."/>
        </authorList>
    </citation>
    <scope>NUCLEOTIDE SEQUENCE</scope>
    <source>
        <strain evidence="4">WSM1592</strain>
        <plasmid evidence="4">pWSM1592_1</plasmid>
    </source>
</reference>